<feature type="region of interest" description="Disordered" evidence="6">
    <location>
        <begin position="1"/>
        <end position="63"/>
    </location>
</feature>
<dbReference type="PANTHER" id="PTHR21681:SF0">
    <property type="entry name" value="EUKARYOTIC TRANSLATION INITIATION FACTOR 3 SUBUNIT J"/>
    <property type="match status" value="1"/>
</dbReference>
<accession>A0A0B7MQU1</accession>
<feature type="region of interest" description="Disordered" evidence="6">
    <location>
        <begin position="198"/>
        <end position="233"/>
    </location>
</feature>
<evidence type="ECO:0000313" key="7">
    <source>
        <dbReference type="EMBL" id="CEP08341.1"/>
    </source>
</evidence>
<feature type="coiled-coil region" evidence="5">
    <location>
        <begin position="69"/>
        <end position="96"/>
    </location>
</feature>
<evidence type="ECO:0000256" key="5">
    <source>
        <dbReference type="SAM" id="Coils"/>
    </source>
</evidence>
<keyword evidence="2" id="KW-0396">Initiation factor</keyword>
<dbReference type="GO" id="GO:0005852">
    <property type="term" value="C:eukaryotic translation initiation factor 3 complex"/>
    <property type="evidence" value="ECO:0007669"/>
    <property type="project" value="InterPro"/>
</dbReference>
<keyword evidence="5" id="KW-0175">Coiled coil</keyword>
<feature type="region of interest" description="Disordered" evidence="6">
    <location>
        <begin position="99"/>
        <end position="140"/>
    </location>
</feature>
<gene>
    <name evidence="7" type="primary">PARPA_01652.1 scaffold 1359</name>
</gene>
<sequence length="280" mass="32005">MSDWEEEFEEEVVVNTKPKMSWDDEDSDDNNNVKESWDDSDEDEKIEERKVENKVEKKVETSAPPVKKKLTLKEKIAEKEAALKEQKAKKIALANRFMEGETEEERFERAQKEAGVKKAEFQGEEDAPKKAPSKPVESIKPRYRSEFEEFQKLLTDLILEQKNNPLYASFIEQFAKDIAAPALDMDVRKAASSLTALANDKQRQQKEALKNSKKTKGKVQPAKAAPAVSSREYSTTYDDFDDFMPTPKPEQLRPASISDAYQAIAFRTSSHRHITNLVNV</sequence>
<evidence type="ECO:0000256" key="4">
    <source>
        <dbReference type="ARBA" id="ARBA00029904"/>
    </source>
</evidence>
<dbReference type="STRING" id="35722.A0A0B7MQU1"/>
<evidence type="ECO:0000256" key="3">
    <source>
        <dbReference type="ARBA" id="ARBA00022917"/>
    </source>
</evidence>
<dbReference type="InterPro" id="IPR013906">
    <property type="entry name" value="eIF3j"/>
</dbReference>
<feature type="compositionally biased region" description="Acidic residues" evidence="6">
    <location>
        <begin position="1"/>
        <end position="12"/>
    </location>
</feature>
<feature type="compositionally biased region" description="Basic and acidic residues" evidence="6">
    <location>
        <begin position="106"/>
        <end position="129"/>
    </location>
</feature>
<dbReference type="AlphaFoldDB" id="A0A0B7MQU1"/>
<dbReference type="PANTHER" id="PTHR21681">
    <property type="entry name" value="EUKARYOTIC TRANSLATION INITIATION FACTOR 3 SUBUNIT J"/>
    <property type="match status" value="1"/>
</dbReference>
<evidence type="ECO:0000256" key="2">
    <source>
        <dbReference type="ARBA" id="ARBA00022540"/>
    </source>
</evidence>
<keyword evidence="8" id="KW-1185">Reference proteome</keyword>
<organism evidence="7 8">
    <name type="scientific">Parasitella parasitica</name>
    <dbReference type="NCBI Taxonomy" id="35722"/>
    <lineage>
        <taxon>Eukaryota</taxon>
        <taxon>Fungi</taxon>
        <taxon>Fungi incertae sedis</taxon>
        <taxon>Mucoromycota</taxon>
        <taxon>Mucoromycotina</taxon>
        <taxon>Mucoromycetes</taxon>
        <taxon>Mucorales</taxon>
        <taxon>Mucorineae</taxon>
        <taxon>Mucoraceae</taxon>
        <taxon>Parasitella</taxon>
    </lineage>
</organism>
<feature type="compositionally biased region" description="Basic and acidic residues" evidence="6">
    <location>
        <begin position="46"/>
        <end position="60"/>
    </location>
</feature>
<evidence type="ECO:0000313" key="8">
    <source>
        <dbReference type="Proteomes" id="UP000054107"/>
    </source>
</evidence>
<dbReference type="GO" id="GO:0003743">
    <property type="term" value="F:translation initiation factor activity"/>
    <property type="evidence" value="ECO:0007669"/>
    <property type="project" value="UniProtKB-KW"/>
</dbReference>
<dbReference type="EMBL" id="LN719426">
    <property type="protein sequence ID" value="CEP08341.1"/>
    <property type="molecule type" value="Genomic_DNA"/>
</dbReference>
<dbReference type="Proteomes" id="UP000054107">
    <property type="component" value="Unassembled WGS sequence"/>
</dbReference>
<keyword evidence="3" id="KW-0648">Protein biosynthesis</keyword>
<evidence type="ECO:0000256" key="1">
    <source>
        <dbReference type="ARBA" id="ARBA00022490"/>
    </source>
</evidence>
<proteinExistence type="predicted"/>
<feature type="compositionally biased region" description="Basic and acidic residues" evidence="6">
    <location>
        <begin position="200"/>
        <end position="210"/>
    </location>
</feature>
<dbReference type="InterPro" id="IPR023194">
    <property type="entry name" value="eIF3-like_dom_sf"/>
</dbReference>
<dbReference type="Gene3D" id="1.10.246.60">
    <property type="entry name" value="Eukaryotic translation initiation factor 3 like domains"/>
    <property type="match status" value="1"/>
</dbReference>
<keyword evidence="1" id="KW-0963">Cytoplasm</keyword>
<dbReference type="Pfam" id="PF08597">
    <property type="entry name" value="eIF3_subunit"/>
    <property type="match status" value="1"/>
</dbReference>
<reference evidence="7 8" key="1">
    <citation type="submission" date="2014-09" db="EMBL/GenBank/DDBJ databases">
        <authorList>
            <person name="Ellenberger Sabrina"/>
        </authorList>
    </citation>
    <scope>NUCLEOTIDE SEQUENCE [LARGE SCALE GENOMIC DNA]</scope>
    <source>
        <strain evidence="7 8">CBS 412.66</strain>
    </source>
</reference>
<dbReference type="OrthoDB" id="20381at2759"/>
<name>A0A0B7MQU1_9FUNG</name>
<evidence type="ECO:0000256" key="6">
    <source>
        <dbReference type="SAM" id="MobiDB-lite"/>
    </source>
</evidence>
<protein>
    <recommendedName>
        <fullName evidence="4">Eukaryotic translation initiation factor 3 30 kDa subunit</fullName>
    </recommendedName>
</protein>